<evidence type="ECO:0000313" key="3">
    <source>
        <dbReference type="EMBL" id="MFC5514960.1"/>
    </source>
</evidence>
<dbReference type="InterPro" id="IPR036822">
    <property type="entry name" value="CutC-like_dom_sf"/>
</dbReference>
<keyword evidence="2" id="KW-0963">Cytoplasm</keyword>
<dbReference type="SUPFAM" id="SSF110395">
    <property type="entry name" value="CutC-like"/>
    <property type="match status" value="1"/>
</dbReference>
<sequence length="246" mass="25968">MKIQLEICVDTPDGLAAAIKGGADRIELCSALSIGGLTPSPGLMRIAAKTAVPVYAMIRPREGDFVFSPGEIDQMRRDIDAAREAGLAGIVLGASQPRGKLDAEALFHLRHHAEGLGATLHRAFDLVPDFDDALETAISLGFERILTSGGARKALDALDALKLLVERAGDRISIMPGSGVRPENALQVLTETGAREIHASCRTGRQTVAPEAVALGFASDSLLDVTSEASVAELVDILRMFENSST</sequence>
<dbReference type="Pfam" id="PF03932">
    <property type="entry name" value="CutC"/>
    <property type="match status" value="1"/>
</dbReference>
<evidence type="ECO:0000256" key="2">
    <source>
        <dbReference type="HAMAP-Rule" id="MF_00795"/>
    </source>
</evidence>
<dbReference type="RefSeq" id="WP_266343352.1">
    <property type="nucleotide sequence ID" value="NZ_JAPKNH010000002.1"/>
</dbReference>
<comment type="subcellular location">
    <subcellularLocation>
        <location evidence="2">Cytoplasm</location>
    </subcellularLocation>
</comment>
<comment type="similarity">
    <text evidence="1 2">Belongs to the CutC family.</text>
</comment>
<evidence type="ECO:0000256" key="1">
    <source>
        <dbReference type="ARBA" id="ARBA00007768"/>
    </source>
</evidence>
<proteinExistence type="inferred from homology"/>
<dbReference type="PANTHER" id="PTHR12598:SF0">
    <property type="entry name" value="COPPER HOMEOSTASIS PROTEIN CUTC HOMOLOG"/>
    <property type="match status" value="1"/>
</dbReference>
<dbReference type="Gene3D" id="3.20.20.380">
    <property type="entry name" value="Copper homeostasis (CutC) domain"/>
    <property type="match status" value="1"/>
</dbReference>
<evidence type="ECO:0000313" key="4">
    <source>
        <dbReference type="Proteomes" id="UP001596150"/>
    </source>
</evidence>
<dbReference type="InterPro" id="IPR005627">
    <property type="entry name" value="CutC-like"/>
</dbReference>
<organism evidence="3 4">
    <name type="scientific">Kaistia terrae</name>
    <dbReference type="NCBI Taxonomy" id="537017"/>
    <lineage>
        <taxon>Bacteria</taxon>
        <taxon>Pseudomonadati</taxon>
        <taxon>Pseudomonadota</taxon>
        <taxon>Alphaproteobacteria</taxon>
        <taxon>Hyphomicrobiales</taxon>
        <taxon>Kaistiaceae</taxon>
        <taxon>Kaistia</taxon>
    </lineage>
</organism>
<accession>A0ABW0PR43</accession>
<dbReference type="HAMAP" id="MF_00795">
    <property type="entry name" value="CutC"/>
    <property type="match status" value="1"/>
</dbReference>
<comment type="caution">
    <text evidence="2">Once thought to be involved in copper homeostasis, experiments in E.coli have shown this is not the case.</text>
</comment>
<dbReference type="EMBL" id="JBHSML010000002">
    <property type="protein sequence ID" value="MFC5514960.1"/>
    <property type="molecule type" value="Genomic_DNA"/>
</dbReference>
<protein>
    <recommendedName>
        <fullName evidence="2">PF03932 family protein CutC</fullName>
    </recommendedName>
</protein>
<dbReference type="Proteomes" id="UP001596150">
    <property type="component" value="Unassembled WGS sequence"/>
</dbReference>
<keyword evidence="4" id="KW-1185">Reference proteome</keyword>
<reference evidence="4" key="1">
    <citation type="journal article" date="2019" name="Int. J. Syst. Evol. Microbiol.">
        <title>The Global Catalogue of Microorganisms (GCM) 10K type strain sequencing project: providing services to taxonomists for standard genome sequencing and annotation.</title>
        <authorList>
            <consortium name="The Broad Institute Genomics Platform"/>
            <consortium name="The Broad Institute Genome Sequencing Center for Infectious Disease"/>
            <person name="Wu L."/>
            <person name="Ma J."/>
        </authorList>
    </citation>
    <scope>NUCLEOTIDE SEQUENCE [LARGE SCALE GENOMIC DNA]</scope>
    <source>
        <strain evidence="4">KACC 12633</strain>
    </source>
</reference>
<name>A0ABW0PR43_9HYPH</name>
<dbReference type="PANTHER" id="PTHR12598">
    <property type="entry name" value="COPPER HOMEOSTASIS PROTEIN CUTC"/>
    <property type="match status" value="1"/>
</dbReference>
<gene>
    <name evidence="2" type="primary">cutC</name>
    <name evidence="3" type="ORF">ACFPP9_04180</name>
</gene>
<comment type="caution">
    <text evidence="3">The sequence shown here is derived from an EMBL/GenBank/DDBJ whole genome shotgun (WGS) entry which is preliminary data.</text>
</comment>